<dbReference type="EMBL" id="KN832872">
    <property type="protein sequence ID" value="KIN04745.1"/>
    <property type="molecule type" value="Genomic_DNA"/>
</dbReference>
<reference evidence="1 2" key="1">
    <citation type="submission" date="2014-04" db="EMBL/GenBank/DDBJ databases">
        <authorList>
            <consortium name="DOE Joint Genome Institute"/>
            <person name="Kuo A."/>
            <person name="Martino E."/>
            <person name="Perotto S."/>
            <person name="Kohler A."/>
            <person name="Nagy L.G."/>
            <person name="Floudas D."/>
            <person name="Copeland A."/>
            <person name="Barry K.W."/>
            <person name="Cichocki N."/>
            <person name="Veneault-Fourrey C."/>
            <person name="LaButti K."/>
            <person name="Lindquist E.A."/>
            <person name="Lipzen A."/>
            <person name="Lundell T."/>
            <person name="Morin E."/>
            <person name="Murat C."/>
            <person name="Sun H."/>
            <person name="Tunlid A."/>
            <person name="Henrissat B."/>
            <person name="Grigoriev I.V."/>
            <person name="Hibbett D.S."/>
            <person name="Martin F."/>
            <person name="Nordberg H.P."/>
            <person name="Cantor M.N."/>
            <person name="Hua S.X."/>
        </authorList>
    </citation>
    <scope>NUCLEOTIDE SEQUENCE [LARGE SCALE GENOMIC DNA]</scope>
    <source>
        <strain evidence="1 2">Zn</strain>
    </source>
</reference>
<keyword evidence="2" id="KW-1185">Reference proteome</keyword>
<proteinExistence type="predicted"/>
<protein>
    <submittedName>
        <fullName evidence="1">Uncharacterized protein</fullName>
    </submittedName>
</protein>
<accession>A0A0C3HP11</accession>
<dbReference type="Proteomes" id="UP000054321">
    <property type="component" value="Unassembled WGS sequence"/>
</dbReference>
<evidence type="ECO:0000313" key="1">
    <source>
        <dbReference type="EMBL" id="KIN04745.1"/>
    </source>
</evidence>
<name>A0A0C3HP11_OIDMZ</name>
<evidence type="ECO:0000313" key="2">
    <source>
        <dbReference type="Proteomes" id="UP000054321"/>
    </source>
</evidence>
<reference evidence="2" key="2">
    <citation type="submission" date="2015-01" db="EMBL/GenBank/DDBJ databases">
        <title>Evolutionary Origins and Diversification of the Mycorrhizal Mutualists.</title>
        <authorList>
            <consortium name="DOE Joint Genome Institute"/>
            <consortium name="Mycorrhizal Genomics Consortium"/>
            <person name="Kohler A."/>
            <person name="Kuo A."/>
            <person name="Nagy L.G."/>
            <person name="Floudas D."/>
            <person name="Copeland A."/>
            <person name="Barry K.W."/>
            <person name="Cichocki N."/>
            <person name="Veneault-Fourrey C."/>
            <person name="LaButti K."/>
            <person name="Lindquist E.A."/>
            <person name="Lipzen A."/>
            <person name="Lundell T."/>
            <person name="Morin E."/>
            <person name="Murat C."/>
            <person name="Riley R."/>
            <person name="Ohm R."/>
            <person name="Sun H."/>
            <person name="Tunlid A."/>
            <person name="Henrissat B."/>
            <person name="Grigoriev I.V."/>
            <person name="Hibbett D.S."/>
            <person name="Martin F."/>
        </authorList>
    </citation>
    <scope>NUCLEOTIDE SEQUENCE [LARGE SCALE GENOMIC DNA]</scope>
    <source>
        <strain evidence="2">Zn</strain>
    </source>
</reference>
<organism evidence="1 2">
    <name type="scientific">Oidiodendron maius (strain Zn)</name>
    <dbReference type="NCBI Taxonomy" id="913774"/>
    <lineage>
        <taxon>Eukaryota</taxon>
        <taxon>Fungi</taxon>
        <taxon>Dikarya</taxon>
        <taxon>Ascomycota</taxon>
        <taxon>Pezizomycotina</taxon>
        <taxon>Leotiomycetes</taxon>
        <taxon>Leotiomycetes incertae sedis</taxon>
        <taxon>Myxotrichaceae</taxon>
        <taxon>Oidiodendron</taxon>
    </lineage>
</organism>
<dbReference type="HOGENOM" id="CLU_2688436_0_0_1"/>
<gene>
    <name evidence="1" type="ORF">OIDMADRAFT_17667</name>
</gene>
<sequence length="74" mass="8649">MTIYGILQLLGYIENYVSLLEVTNFIRESSGNNWPGYSARKRLLALWYQPDKETRGVLYIRGIDRNKISLKIEP</sequence>
<dbReference type="InParanoid" id="A0A0C3HP11"/>
<dbReference type="AlphaFoldDB" id="A0A0C3HP11"/>